<dbReference type="SMART" id="SM00862">
    <property type="entry name" value="Trans_reg_C"/>
    <property type="match status" value="1"/>
</dbReference>
<dbReference type="OrthoDB" id="9787103at2"/>
<sequence length="228" mass="26818">MINVALISNNTLLIDNYITIKKIYKQICYIYQLTDENIEEKMLLTDIFILCLKEDSEIDSLYEWIKKIRQVNNKDIYVFMESLTKKQQITCLRLGVDAIFDFSVNIEELSLVLLHILKRRFKQITETSIEFSSNAIQIFSEDLSILIDGKKKISLTKLEYRLISYLIKYSGVIVSHEELSLLLWKKNDSKSYCKLATLVFQLRQKIEIDPKNPRFVQTIRGKGYKLIL</sequence>
<dbReference type="Proteomes" id="UP000095094">
    <property type="component" value="Unassembled WGS sequence"/>
</dbReference>
<dbReference type="InterPro" id="IPR001867">
    <property type="entry name" value="OmpR/PhoB-type_DNA-bd"/>
</dbReference>
<dbReference type="PROSITE" id="PS51755">
    <property type="entry name" value="OMPR_PHOB"/>
    <property type="match status" value="1"/>
</dbReference>
<dbReference type="GO" id="GO:0000160">
    <property type="term" value="P:phosphorelay signal transduction system"/>
    <property type="evidence" value="ECO:0007669"/>
    <property type="project" value="InterPro"/>
</dbReference>
<dbReference type="InterPro" id="IPR016032">
    <property type="entry name" value="Sig_transdc_resp-reg_C-effctor"/>
</dbReference>
<evidence type="ECO:0000256" key="4">
    <source>
        <dbReference type="PROSITE-ProRule" id="PRU01091"/>
    </source>
</evidence>
<dbReference type="Gene3D" id="1.10.10.10">
    <property type="entry name" value="Winged helix-like DNA-binding domain superfamily/Winged helix DNA-binding domain"/>
    <property type="match status" value="1"/>
</dbReference>
<proteinExistence type="predicted"/>
<keyword evidence="1" id="KW-0805">Transcription regulation</keyword>
<keyword evidence="3" id="KW-0804">Transcription</keyword>
<evidence type="ECO:0000313" key="6">
    <source>
        <dbReference type="EMBL" id="OEG09823.1"/>
    </source>
</evidence>
<organism evidence="6 7">
    <name type="scientific">Enterococcus termitis</name>
    <dbReference type="NCBI Taxonomy" id="332950"/>
    <lineage>
        <taxon>Bacteria</taxon>
        <taxon>Bacillati</taxon>
        <taxon>Bacillota</taxon>
        <taxon>Bacilli</taxon>
        <taxon>Lactobacillales</taxon>
        <taxon>Enterococcaceae</taxon>
        <taxon>Enterococcus</taxon>
    </lineage>
</organism>
<evidence type="ECO:0000256" key="3">
    <source>
        <dbReference type="ARBA" id="ARBA00023163"/>
    </source>
</evidence>
<dbReference type="GO" id="GO:0003677">
    <property type="term" value="F:DNA binding"/>
    <property type="evidence" value="ECO:0007669"/>
    <property type="project" value="UniProtKB-UniRule"/>
</dbReference>
<feature type="DNA-binding region" description="OmpR/PhoB-type" evidence="4">
    <location>
        <begin position="126"/>
        <end position="228"/>
    </location>
</feature>
<evidence type="ECO:0000256" key="1">
    <source>
        <dbReference type="ARBA" id="ARBA00023015"/>
    </source>
</evidence>
<evidence type="ECO:0000259" key="5">
    <source>
        <dbReference type="PROSITE" id="PS51755"/>
    </source>
</evidence>
<keyword evidence="2 4" id="KW-0238">DNA-binding</keyword>
<dbReference type="InterPro" id="IPR036388">
    <property type="entry name" value="WH-like_DNA-bd_sf"/>
</dbReference>
<protein>
    <recommendedName>
        <fullName evidence="5">OmpR/PhoB-type domain-containing protein</fullName>
    </recommendedName>
</protein>
<dbReference type="EMBL" id="MIJY01000044">
    <property type="protein sequence ID" value="OEG09823.1"/>
    <property type="molecule type" value="Genomic_DNA"/>
</dbReference>
<gene>
    <name evidence="6" type="ORF">BCR25_09975</name>
</gene>
<dbReference type="GO" id="GO:0006355">
    <property type="term" value="P:regulation of DNA-templated transcription"/>
    <property type="evidence" value="ECO:0007669"/>
    <property type="project" value="InterPro"/>
</dbReference>
<feature type="domain" description="OmpR/PhoB-type" evidence="5">
    <location>
        <begin position="126"/>
        <end position="228"/>
    </location>
</feature>
<accession>A0A1E5GAV7</accession>
<dbReference type="SUPFAM" id="SSF46894">
    <property type="entry name" value="C-terminal effector domain of the bipartite response regulators"/>
    <property type="match status" value="1"/>
</dbReference>
<comment type="caution">
    <text evidence="6">The sequence shown here is derived from an EMBL/GenBank/DDBJ whole genome shotgun (WGS) entry which is preliminary data.</text>
</comment>
<evidence type="ECO:0000313" key="7">
    <source>
        <dbReference type="Proteomes" id="UP000095094"/>
    </source>
</evidence>
<dbReference type="Pfam" id="PF00486">
    <property type="entry name" value="Trans_reg_C"/>
    <property type="match status" value="1"/>
</dbReference>
<dbReference type="CDD" id="cd00383">
    <property type="entry name" value="trans_reg_C"/>
    <property type="match status" value="1"/>
</dbReference>
<reference evidence="7" key="1">
    <citation type="submission" date="2016-09" db="EMBL/GenBank/DDBJ databases">
        <authorList>
            <person name="Gulvik C.A."/>
        </authorList>
    </citation>
    <scope>NUCLEOTIDE SEQUENCE [LARGE SCALE GENOMIC DNA]</scope>
    <source>
        <strain evidence="7">LMG 8895</strain>
    </source>
</reference>
<name>A0A1E5GAV7_9ENTE</name>
<dbReference type="AlphaFoldDB" id="A0A1E5GAV7"/>
<dbReference type="RefSeq" id="WP_069664576.1">
    <property type="nucleotide sequence ID" value="NZ_JXLF01000006.1"/>
</dbReference>
<evidence type="ECO:0000256" key="2">
    <source>
        <dbReference type="ARBA" id="ARBA00023125"/>
    </source>
</evidence>
<keyword evidence="7" id="KW-1185">Reference proteome</keyword>